<dbReference type="GO" id="GO:0003684">
    <property type="term" value="F:damaged DNA binding"/>
    <property type="evidence" value="ECO:0007669"/>
    <property type="project" value="InterPro"/>
</dbReference>
<dbReference type="GO" id="GO:0042276">
    <property type="term" value="P:error-prone translesion synthesis"/>
    <property type="evidence" value="ECO:0007669"/>
    <property type="project" value="TreeGrafter"/>
</dbReference>
<keyword evidence="6" id="KW-1185">Reference proteome</keyword>
<dbReference type="Gene3D" id="3.30.1490.100">
    <property type="entry name" value="DNA polymerase, Y-family, little finger domain"/>
    <property type="match status" value="1"/>
</dbReference>
<dbReference type="SUPFAM" id="SSF56672">
    <property type="entry name" value="DNA/RNA polymerases"/>
    <property type="match status" value="1"/>
</dbReference>
<keyword evidence="2" id="KW-0227">DNA damage</keyword>
<name>A0A1B1Y646_9FLAO</name>
<dbReference type="RefSeq" id="WP_068826197.1">
    <property type="nucleotide sequence ID" value="NZ_CP014224.1"/>
</dbReference>
<dbReference type="PANTHER" id="PTHR11076:SF33">
    <property type="entry name" value="DNA POLYMERASE KAPPA"/>
    <property type="match status" value="1"/>
</dbReference>
<dbReference type="Proteomes" id="UP000092967">
    <property type="component" value="Chromosome"/>
</dbReference>
<evidence type="ECO:0000313" key="5">
    <source>
        <dbReference type="EMBL" id="ANW96261.1"/>
    </source>
</evidence>
<dbReference type="InterPro" id="IPR017961">
    <property type="entry name" value="DNA_pol_Y-fam_little_finger"/>
</dbReference>
<dbReference type="STRING" id="1790137.AXE80_08195"/>
<dbReference type="InterPro" id="IPR025188">
    <property type="entry name" value="DUF4113"/>
</dbReference>
<keyword evidence="2" id="KW-0741">SOS mutagenesis</keyword>
<dbReference type="OrthoDB" id="9808813at2"/>
<evidence type="ECO:0000256" key="2">
    <source>
        <dbReference type="ARBA" id="ARBA00023199"/>
    </source>
</evidence>
<evidence type="ECO:0000259" key="4">
    <source>
        <dbReference type="PROSITE" id="PS50173"/>
    </source>
</evidence>
<dbReference type="GO" id="GO:0009432">
    <property type="term" value="P:SOS response"/>
    <property type="evidence" value="ECO:0007669"/>
    <property type="project" value="UniProtKB-KW"/>
</dbReference>
<dbReference type="Gene3D" id="1.10.150.20">
    <property type="entry name" value="5' to 3' exonuclease, C-terminal subdomain"/>
    <property type="match status" value="1"/>
</dbReference>
<dbReference type="GO" id="GO:0003887">
    <property type="term" value="F:DNA-directed DNA polymerase activity"/>
    <property type="evidence" value="ECO:0007669"/>
    <property type="project" value="UniProtKB-KW"/>
</dbReference>
<keyword evidence="3" id="KW-0742">SOS response</keyword>
<dbReference type="InterPro" id="IPR050116">
    <property type="entry name" value="DNA_polymerase-Y"/>
</dbReference>
<proteinExistence type="inferred from homology"/>
<reference evidence="5 6" key="1">
    <citation type="submission" date="2016-02" db="EMBL/GenBank/DDBJ databases">
        <authorList>
            <person name="Wen L."/>
            <person name="He K."/>
            <person name="Yang H."/>
        </authorList>
    </citation>
    <scope>NUCLEOTIDE SEQUENCE [LARGE SCALE GENOMIC DNA]</scope>
    <source>
        <strain evidence="5 6">CZ1127</strain>
    </source>
</reference>
<dbReference type="CDD" id="cd01700">
    <property type="entry name" value="PolY_Pol_V_umuC"/>
    <property type="match status" value="1"/>
</dbReference>
<accession>A0A1B1Y646</accession>
<evidence type="ECO:0000313" key="6">
    <source>
        <dbReference type="Proteomes" id="UP000092967"/>
    </source>
</evidence>
<gene>
    <name evidence="5" type="ORF">AXE80_08195</name>
</gene>
<dbReference type="Pfam" id="PF00817">
    <property type="entry name" value="IMS"/>
    <property type="match status" value="1"/>
</dbReference>
<dbReference type="PROSITE" id="PS50173">
    <property type="entry name" value="UMUC"/>
    <property type="match status" value="1"/>
</dbReference>
<dbReference type="InterPro" id="IPR043502">
    <property type="entry name" value="DNA/RNA_pol_sf"/>
</dbReference>
<sequence length="417" mass="48023">MYALVDCNNFYASCERVFRPHLNGKPIAVLSNNDGCVIARSNEAKKFVPMGAVAFKYKEIFKQYQIHVFSSNYALYGDLSNRVMNTLRTFTPDIEIYSIDEAFLEFKGFDHYDLQSYGVKMRETVLQHVGIPVSIGFANTKALSKISNKIAKKFPERTNGSYVIDTEEKRIKALKWTKIEDVWGIGRKFSQRLQAKNIMTAYDFTQLQDSWVQKEFSIVGLRLKHELEGKPRLSLDEVKNKKAISTTRSFDRDISDYFSLKERVATFACSCAEKLRKQDSNCTLIMVFVLTNYHKKNQAQYSRNITVQLPYPTSSSITISQYAQKALKAIYKEGYAYKKAGVIVMGIRPNNETQLNLFVNENPKHNPLMKTIDDINRKLGVRKLKIGGQGLGRTWKMKQERLSPRFTTHWDEVLEVD</sequence>
<comment type="similarity">
    <text evidence="1">Belongs to the DNA polymerase type-Y family.</text>
</comment>
<dbReference type="Pfam" id="PF13438">
    <property type="entry name" value="DUF4113"/>
    <property type="match status" value="1"/>
</dbReference>
<dbReference type="Pfam" id="PF11799">
    <property type="entry name" value="IMS_C"/>
    <property type="match status" value="1"/>
</dbReference>
<dbReference type="InterPro" id="IPR036775">
    <property type="entry name" value="DNA_pol_Y-fam_lit_finger_sf"/>
</dbReference>
<evidence type="ECO:0000256" key="3">
    <source>
        <dbReference type="ARBA" id="ARBA00023236"/>
    </source>
</evidence>
<dbReference type="PANTHER" id="PTHR11076">
    <property type="entry name" value="DNA REPAIR POLYMERASE UMUC / TRANSFERASE FAMILY MEMBER"/>
    <property type="match status" value="1"/>
</dbReference>
<evidence type="ECO:0000256" key="1">
    <source>
        <dbReference type="ARBA" id="ARBA00010945"/>
    </source>
</evidence>
<dbReference type="InterPro" id="IPR001126">
    <property type="entry name" value="UmuC"/>
</dbReference>
<feature type="domain" description="UmuC" evidence="4">
    <location>
        <begin position="2"/>
        <end position="186"/>
    </location>
</feature>
<organism evidence="5 6">
    <name type="scientific">Wenyingzhuangia fucanilytica</name>
    <dbReference type="NCBI Taxonomy" id="1790137"/>
    <lineage>
        <taxon>Bacteria</taxon>
        <taxon>Pseudomonadati</taxon>
        <taxon>Bacteroidota</taxon>
        <taxon>Flavobacteriia</taxon>
        <taxon>Flavobacteriales</taxon>
        <taxon>Flavobacteriaceae</taxon>
        <taxon>Wenyingzhuangia</taxon>
    </lineage>
</organism>
<dbReference type="Gene3D" id="3.40.1170.60">
    <property type="match status" value="1"/>
</dbReference>
<dbReference type="KEGG" id="wfu:AXE80_08195"/>
<dbReference type="EMBL" id="CP014224">
    <property type="protein sequence ID" value="ANW96261.1"/>
    <property type="molecule type" value="Genomic_DNA"/>
</dbReference>
<dbReference type="Gene3D" id="3.30.70.270">
    <property type="match status" value="1"/>
</dbReference>
<dbReference type="GO" id="GO:0006281">
    <property type="term" value="P:DNA repair"/>
    <property type="evidence" value="ECO:0007669"/>
    <property type="project" value="InterPro"/>
</dbReference>
<dbReference type="SUPFAM" id="SSF100879">
    <property type="entry name" value="Lesion bypass DNA polymerase (Y-family), little finger domain"/>
    <property type="match status" value="1"/>
</dbReference>
<protein>
    <submittedName>
        <fullName evidence="5">SOS mutagenesis and repair protein UmuC</fullName>
    </submittedName>
</protein>
<dbReference type="AlphaFoldDB" id="A0A1B1Y646"/>
<dbReference type="InterPro" id="IPR043128">
    <property type="entry name" value="Rev_trsase/Diguanyl_cyclase"/>
</dbReference>